<feature type="region of interest" description="Disordered" evidence="1">
    <location>
        <begin position="271"/>
        <end position="305"/>
    </location>
</feature>
<dbReference type="EMBL" id="MU151065">
    <property type="protein sequence ID" value="KAF9453007.1"/>
    <property type="molecule type" value="Genomic_DNA"/>
</dbReference>
<feature type="compositionally biased region" description="Basic residues" evidence="1">
    <location>
        <begin position="364"/>
        <end position="374"/>
    </location>
</feature>
<organism evidence="2 3">
    <name type="scientific">Macrolepiota fuliginosa MF-IS2</name>
    <dbReference type="NCBI Taxonomy" id="1400762"/>
    <lineage>
        <taxon>Eukaryota</taxon>
        <taxon>Fungi</taxon>
        <taxon>Dikarya</taxon>
        <taxon>Basidiomycota</taxon>
        <taxon>Agaricomycotina</taxon>
        <taxon>Agaricomycetes</taxon>
        <taxon>Agaricomycetidae</taxon>
        <taxon>Agaricales</taxon>
        <taxon>Agaricineae</taxon>
        <taxon>Agaricaceae</taxon>
        <taxon>Macrolepiota</taxon>
    </lineage>
</organism>
<evidence type="ECO:0000313" key="2">
    <source>
        <dbReference type="EMBL" id="KAF9453007.1"/>
    </source>
</evidence>
<proteinExistence type="predicted"/>
<dbReference type="PANTHER" id="PTHR31011">
    <property type="entry name" value="PROTEIN STB2-RELATED"/>
    <property type="match status" value="1"/>
</dbReference>
<evidence type="ECO:0000256" key="1">
    <source>
        <dbReference type="SAM" id="MobiDB-lite"/>
    </source>
</evidence>
<accession>A0A9P6C5Z8</accession>
<feature type="region of interest" description="Disordered" evidence="1">
    <location>
        <begin position="512"/>
        <end position="559"/>
    </location>
</feature>
<feature type="region of interest" description="Disordered" evidence="1">
    <location>
        <begin position="450"/>
        <end position="486"/>
    </location>
</feature>
<feature type="region of interest" description="Disordered" evidence="1">
    <location>
        <begin position="571"/>
        <end position="591"/>
    </location>
</feature>
<feature type="compositionally biased region" description="Basic and acidic residues" evidence="1">
    <location>
        <begin position="274"/>
        <end position="289"/>
    </location>
</feature>
<protein>
    <submittedName>
        <fullName evidence="2">Uncharacterized protein</fullName>
    </submittedName>
</protein>
<comment type="caution">
    <text evidence="2">The sequence shown here is derived from an EMBL/GenBank/DDBJ whole genome shotgun (WGS) entry which is preliminary data.</text>
</comment>
<keyword evidence="3" id="KW-1185">Reference proteome</keyword>
<dbReference type="Proteomes" id="UP000807342">
    <property type="component" value="Unassembled WGS sequence"/>
</dbReference>
<evidence type="ECO:0000313" key="3">
    <source>
        <dbReference type="Proteomes" id="UP000807342"/>
    </source>
</evidence>
<dbReference type="InterPro" id="IPR038919">
    <property type="entry name" value="STB2/STB2"/>
</dbReference>
<feature type="compositionally biased region" description="Gly residues" evidence="1">
    <location>
        <begin position="290"/>
        <end position="303"/>
    </location>
</feature>
<name>A0A9P6C5Z8_9AGAR</name>
<sequence length="997" mass="106555">MLFGMYGVKEGLVCGSGTPPLIDGLLCDVTVRGIERWIAEIGEPRAGLEPAERIAEPTFISALLSLVLSIRNKLSALGYSNAVPKDPFLHPYIFTSALSSYISSTTTYNSPTSLTSIPSPPPMTSHHTINHPFPISPLALTVTTAPFAAAAFLNPGSSISHVLSPQPNASTTNVNQPAAPAVLTKELVDSIEAAYLKRVASMNENDGAGGLIVSPVTGITGVGTNVSTTTLGGLRDSGHALGGGSGSGIAVPSRRKVKSVLKGKLEDLTSVVTNDHDDGPGDGARDDRGGAGGGGGTLSGGEADGNLSVGSSGGQLFRGVGSLLLSGASGIAALAGGGTSGVWDVNVDLERFVGTVVEKEGRRKGGRSRRKKGGKASESVDFGRGNLALGLSGLNRSATALPTSLMNGDHGAIVSMLWSGRVADVVALREWEKERERVEILGGVGSASVVSDGEEARSEGIGGRSTEGEDSDAQMEGRPGGSFGGVWSERMGKKFGNWTGLSKKKGIDVMNASPAGSIGRQGKGSSRFSLVPKSPSSSRKGKERAQSPTLHPVPNSGDLEQDEMMLESGQVSPMSDYRPNPFSTLEPPRSQFYDASRDVSVTEFGRSGSSNASNAKSRSHSTDALAAPLLGPAFEFESNKAKSYAGSGTKRWGKRPVHQNRLASWSDTRSTWGYDSGIYLRSRKRRPSLTRANTMLDRTEEAEEESEILDEREVETDIDGWKTIRPLSVRRRSYHDLNSLRSMKVLSPDRMRIDVELCAQILIMTRREEHLQNVFACLEALTSTLHTTNSLLRGDYELHKDAILEIDRRGGVVSEIDAQVCNTDRTIQATNTLQYESAQFLIPDLWHTASLSRKKVLELREKVFGAGGRRLPSGKHGAHGRFNRVQWTLDGERRLVDYLGRTESEAEQEDRVKVLGVVMRAPPSEDEEENVVEHPSIKPMWLLRFFTSWGARWNGLMVGGSTQAAQAQAQGNGQDGTVDKSTAPVESAGEEIARKVD</sequence>
<feature type="region of interest" description="Disordered" evidence="1">
    <location>
        <begin position="360"/>
        <end position="379"/>
    </location>
</feature>
<gene>
    <name evidence="2" type="ORF">P691DRAFT_116995</name>
</gene>
<dbReference type="AlphaFoldDB" id="A0A9P6C5Z8"/>
<dbReference type="PANTHER" id="PTHR31011:SF2">
    <property type="entry name" value="PROTEIN STB2-RELATED"/>
    <property type="match status" value="1"/>
</dbReference>
<reference evidence="2" key="1">
    <citation type="submission" date="2020-11" db="EMBL/GenBank/DDBJ databases">
        <authorList>
            <consortium name="DOE Joint Genome Institute"/>
            <person name="Ahrendt S."/>
            <person name="Riley R."/>
            <person name="Andreopoulos W."/>
            <person name="Labutti K."/>
            <person name="Pangilinan J."/>
            <person name="Ruiz-Duenas F.J."/>
            <person name="Barrasa J.M."/>
            <person name="Sanchez-Garcia M."/>
            <person name="Camarero S."/>
            <person name="Miyauchi S."/>
            <person name="Serrano A."/>
            <person name="Linde D."/>
            <person name="Babiker R."/>
            <person name="Drula E."/>
            <person name="Ayuso-Fernandez I."/>
            <person name="Pacheco R."/>
            <person name="Padilla G."/>
            <person name="Ferreira P."/>
            <person name="Barriuso J."/>
            <person name="Kellner H."/>
            <person name="Castanera R."/>
            <person name="Alfaro M."/>
            <person name="Ramirez L."/>
            <person name="Pisabarro A.G."/>
            <person name="Kuo A."/>
            <person name="Tritt A."/>
            <person name="Lipzen A."/>
            <person name="He G."/>
            <person name="Yan M."/>
            <person name="Ng V."/>
            <person name="Cullen D."/>
            <person name="Martin F."/>
            <person name="Rosso M.-N."/>
            <person name="Henrissat B."/>
            <person name="Hibbett D."/>
            <person name="Martinez A.T."/>
            <person name="Grigoriev I.V."/>
        </authorList>
    </citation>
    <scope>NUCLEOTIDE SEQUENCE</scope>
    <source>
        <strain evidence="2">MF-IS2</strain>
    </source>
</reference>
<feature type="compositionally biased region" description="Polar residues" evidence="1">
    <location>
        <begin position="523"/>
        <end position="538"/>
    </location>
</feature>
<dbReference type="GO" id="GO:0070822">
    <property type="term" value="C:Sin3-type complex"/>
    <property type="evidence" value="ECO:0007669"/>
    <property type="project" value="TreeGrafter"/>
</dbReference>
<feature type="region of interest" description="Disordered" evidence="1">
    <location>
        <begin position="965"/>
        <end position="997"/>
    </location>
</feature>
<dbReference type="OrthoDB" id="19806at2759"/>